<reference evidence="12 13" key="1">
    <citation type="submission" date="2024-04" db="EMBL/GenBank/DDBJ databases">
        <title>Draft genome sequence of Thalassolituus maritimus NBRC 116585.</title>
        <authorList>
            <person name="Miyakawa T."/>
            <person name="Kusuya Y."/>
            <person name="Miura T."/>
        </authorList>
    </citation>
    <scope>NUCLEOTIDE SEQUENCE [LARGE SCALE GENOMIC DNA]</scope>
    <source>
        <strain evidence="12 13">5NW40-0001</strain>
    </source>
</reference>
<evidence type="ECO:0000256" key="3">
    <source>
        <dbReference type="ARBA" id="ARBA00022618"/>
    </source>
</evidence>
<dbReference type="EMBL" id="BAABWH010000002">
    <property type="protein sequence ID" value="GAA6144813.1"/>
    <property type="molecule type" value="Genomic_DNA"/>
</dbReference>
<proteinExistence type="inferred from homology"/>
<keyword evidence="7 10" id="KW-0342">GTP-binding</keyword>
<dbReference type="Pfam" id="PF01926">
    <property type="entry name" value="MMR_HSR1"/>
    <property type="match status" value="1"/>
</dbReference>
<comment type="similarity">
    <text evidence="2 10">Belongs to the TRAFAC class TrmE-Era-EngA-EngB-Septin-like GTPase superfamily. EngB GTPase family.</text>
</comment>
<dbReference type="CDD" id="cd01876">
    <property type="entry name" value="YihA_EngB"/>
    <property type="match status" value="1"/>
</dbReference>
<evidence type="ECO:0000313" key="12">
    <source>
        <dbReference type="EMBL" id="GAA6144813.1"/>
    </source>
</evidence>
<dbReference type="PANTHER" id="PTHR11649">
    <property type="entry name" value="MSS1/TRME-RELATED GTP-BINDING PROTEIN"/>
    <property type="match status" value="1"/>
</dbReference>
<evidence type="ECO:0000256" key="4">
    <source>
        <dbReference type="ARBA" id="ARBA00022723"/>
    </source>
</evidence>
<evidence type="ECO:0000256" key="6">
    <source>
        <dbReference type="ARBA" id="ARBA00022842"/>
    </source>
</evidence>
<evidence type="ECO:0000256" key="7">
    <source>
        <dbReference type="ARBA" id="ARBA00023134"/>
    </source>
</evidence>
<dbReference type="HAMAP" id="MF_00321">
    <property type="entry name" value="GTPase_EngB"/>
    <property type="match status" value="1"/>
</dbReference>
<dbReference type="Gene3D" id="3.40.50.300">
    <property type="entry name" value="P-loop containing nucleotide triphosphate hydrolases"/>
    <property type="match status" value="1"/>
</dbReference>
<keyword evidence="4" id="KW-0479">Metal-binding</keyword>
<protein>
    <recommendedName>
        <fullName evidence="10">Probable GTP-binding protein EngB</fullName>
    </recommendedName>
</protein>
<feature type="domain" description="EngB-type G" evidence="11">
    <location>
        <begin position="28"/>
        <end position="203"/>
    </location>
</feature>
<dbReference type="SUPFAM" id="SSF52540">
    <property type="entry name" value="P-loop containing nucleoside triphosphate hydrolases"/>
    <property type="match status" value="1"/>
</dbReference>
<sequence>MSEHLPLTYTNAAFEKSAAKLSQCPTDIIREVAFAGRSNAGKSSALNTLTGQKKLARTSKTPGRTQLINFFRLGETKLALVDLPGYGYAKVPVDKKNEWQKELETYLNRRQALCGLVLLMDIRHPLKDFDNAMLDWAAEANMPVHILLTKSDKLKRGPAKTTMLKVKKAVADLGDLVTVQTFSSHNNEGLGDLKNKLTGWLDAPFLAEE</sequence>
<evidence type="ECO:0000256" key="8">
    <source>
        <dbReference type="ARBA" id="ARBA00023210"/>
    </source>
</evidence>
<keyword evidence="6" id="KW-0460">Magnesium</keyword>
<comment type="cofactor">
    <cofactor evidence="1">
        <name>Mg(2+)</name>
        <dbReference type="ChEBI" id="CHEBI:18420"/>
    </cofactor>
</comment>
<dbReference type="PROSITE" id="PS51706">
    <property type="entry name" value="G_ENGB"/>
    <property type="match status" value="1"/>
</dbReference>
<keyword evidence="5 10" id="KW-0547">Nucleotide-binding</keyword>
<comment type="caution">
    <text evidence="12">The sequence shown here is derived from an EMBL/GenBank/DDBJ whole genome shotgun (WGS) entry which is preliminary data.</text>
</comment>
<keyword evidence="9 10" id="KW-0131">Cell cycle</keyword>
<evidence type="ECO:0000256" key="9">
    <source>
        <dbReference type="ARBA" id="ARBA00023306"/>
    </source>
</evidence>
<dbReference type="InterPro" id="IPR030393">
    <property type="entry name" value="G_ENGB_dom"/>
</dbReference>
<dbReference type="RefSeq" id="WP_353293755.1">
    <property type="nucleotide sequence ID" value="NZ_BAABWH010000002.1"/>
</dbReference>
<evidence type="ECO:0000256" key="2">
    <source>
        <dbReference type="ARBA" id="ARBA00009638"/>
    </source>
</evidence>
<accession>A0ABP9ZXF1</accession>
<dbReference type="InterPro" id="IPR027417">
    <property type="entry name" value="P-loop_NTPase"/>
</dbReference>
<comment type="function">
    <text evidence="10">Necessary for normal cell division and for the maintenance of normal septation.</text>
</comment>
<keyword evidence="3 10" id="KW-0132">Cell division</keyword>
<dbReference type="InterPro" id="IPR006073">
    <property type="entry name" value="GTP-bd"/>
</dbReference>
<dbReference type="NCBIfam" id="TIGR03598">
    <property type="entry name" value="GTPase_YsxC"/>
    <property type="match status" value="1"/>
</dbReference>
<evidence type="ECO:0000256" key="1">
    <source>
        <dbReference type="ARBA" id="ARBA00001946"/>
    </source>
</evidence>
<dbReference type="PANTHER" id="PTHR11649:SF13">
    <property type="entry name" value="ENGB-TYPE G DOMAIN-CONTAINING PROTEIN"/>
    <property type="match status" value="1"/>
</dbReference>
<evidence type="ECO:0000313" key="13">
    <source>
        <dbReference type="Proteomes" id="UP001481413"/>
    </source>
</evidence>
<keyword evidence="13" id="KW-1185">Reference proteome</keyword>
<evidence type="ECO:0000256" key="5">
    <source>
        <dbReference type="ARBA" id="ARBA00022741"/>
    </source>
</evidence>
<name>A0ABP9ZXF1_9GAMM</name>
<gene>
    <name evidence="12" type="primary">yihA</name>
    <name evidence="10" type="synonym">engB</name>
    <name evidence="12" type="ORF">NBRC116585_09300</name>
</gene>
<dbReference type="InterPro" id="IPR019987">
    <property type="entry name" value="GTP-bd_ribosome_bio_YsxC"/>
</dbReference>
<keyword evidence="8 10" id="KW-0717">Septation</keyword>
<evidence type="ECO:0000256" key="10">
    <source>
        <dbReference type="HAMAP-Rule" id="MF_00321"/>
    </source>
</evidence>
<dbReference type="Proteomes" id="UP001481413">
    <property type="component" value="Unassembled WGS sequence"/>
</dbReference>
<organism evidence="12 13">
    <name type="scientific">Thalassolituus maritimus</name>
    <dbReference type="NCBI Taxonomy" id="484498"/>
    <lineage>
        <taxon>Bacteria</taxon>
        <taxon>Pseudomonadati</taxon>
        <taxon>Pseudomonadota</taxon>
        <taxon>Gammaproteobacteria</taxon>
        <taxon>Oceanospirillales</taxon>
        <taxon>Oceanospirillaceae</taxon>
        <taxon>Thalassolituus</taxon>
    </lineage>
</organism>
<evidence type="ECO:0000259" key="11">
    <source>
        <dbReference type="PROSITE" id="PS51706"/>
    </source>
</evidence>